<keyword evidence="7" id="KW-0851">Voltage-gated channel</keyword>
<dbReference type="EMBL" id="CAJNOQ010000468">
    <property type="protein sequence ID" value="CAF0804855.1"/>
    <property type="molecule type" value="Genomic_DNA"/>
</dbReference>
<dbReference type="GO" id="GO:0001518">
    <property type="term" value="C:voltage-gated sodium channel complex"/>
    <property type="evidence" value="ECO:0007669"/>
    <property type="project" value="TreeGrafter"/>
</dbReference>
<dbReference type="InterPro" id="IPR044564">
    <property type="entry name" value="Na_chnl_inactivation_gate"/>
</dbReference>
<feature type="region of interest" description="Disordered" evidence="17">
    <location>
        <begin position="580"/>
        <end position="599"/>
    </location>
</feature>
<dbReference type="EMBL" id="CAJOBC010000467">
    <property type="protein sequence ID" value="CAF3590016.1"/>
    <property type="molecule type" value="Genomic_DNA"/>
</dbReference>
<feature type="domain" description="Ion transport" evidence="19">
    <location>
        <begin position="148"/>
        <end position="428"/>
    </location>
</feature>
<keyword evidence="12" id="KW-1015">Disulfide bond</keyword>
<dbReference type="InterPro" id="IPR027359">
    <property type="entry name" value="Volt_channel_dom_sf"/>
</dbReference>
<keyword evidence="10" id="KW-0406">Ion transport</keyword>
<keyword evidence="2" id="KW-0813">Transport</keyword>
<feature type="transmembrane region" description="Helical" evidence="18">
    <location>
        <begin position="1455"/>
        <end position="1474"/>
    </location>
</feature>
<feature type="transmembrane region" description="Helical" evidence="18">
    <location>
        <begin position="269"/>
        <end position="288"/>
    </location>
</feature>
<keyword evidence="3" id="KW-0894">Sodium channel</keyword>
<evidence type="ECO:0000259" key="19">
    <source>
        <dbReference type="Pfam" id="PF00520"/>
    </source>
</evidence>
<dbReference type="Gene3D" id="1.10.287.70">
    <property type="match status" value="4"/>
</dbReference>
<evidence type="ECO:0000256" key="4">
    <source>
        <dbReference type="ARBA" id="ARBA00022475"/>
    </source>
</evidence>
<comment type="caution">
    <text evidence="20">The sequence shown here is derived from an EMBL/GenBank/DDBJ whole genome shotgun (WGS) entry which is preliminary data.</text>
</comment>
<comment type="subcellular location">
    <subcellularLocation>
        <location evidence="1">Cell membrane</location>
        <topology evidence="1">Multi-pass membrane protein</topology>
    </subcellularLocation>
</comment>
<proteinExistence type="predicted"/>
<feature type="transmembrane region" description="Helical" evidence="18">
    <location>
        <begin position="245"/>
        <end position="263"/>
    </location>
</feature>
<dbReference type="Gene3D" id="1.20.120.350">
    <property type="entry name" value="Voltage-gated potassium channels. Chain C"/>
    <property type="match status" value="4"/>
</dbReference>
<evidence type="ECO:0000256" key="15">
    <source>
        <dbReference type="ARBA" id="ARBA00023303"/>
    </source>
</evidence>
<evidence type="ECO:0000256" key="3">
    <source>
        <dbReference type="ARBA" id="ARBA00022461"/>
    </source>
</evidence>
<dbReference type="GO" id="GO:0086010">
    <property type="term" value="P:membrane depolarization during action potential"/>
    <property type="evidence" value="ECO:0007669"/>
    <property type="project" value="TreeGrafter"/>
</dbReference>
<feature type="compositionally biased region" description="Basic and acidic residues" evidence="17">
    <location>
        <begin position="587"/>
        <end position="596"/>
    </location>
</feature>
<evidence type="ECO:0000256" key="1">
    <source>
        <dbReference type="ARBA" id="ARBA00004651"/>
    </source>
</evidence>
<dbReference type="FunFam" id="1.20.120.350:FF:000004">
    <property type="entry name" value="Sodium channel protein"/>
    <property type="match status" value="1"/>
</dbReference>
<feature type="transmembrane region" description="Helical" evidence="18">
    <location>
        <begin position="1337"/>
        <end position="1360"/>
    </location>
</feature>
<feature type="transmembrane region" description="Helical" evidence="18">
    <location>
        <begin position="396"/>
        <end position="419"/>
    </location>
</feature>
<feature type="transmembrane region" description="Helical" evidence="18">
    <location>
        <begin position="145"/>
        <end position="165"/>
    </location>
</feature>
<feature type="transmembrane region" description="Helical" evidence="18">
    <location>
        <begin position="1130"/>
        <end position="1150"/>
    </location>
</feature>
<evidence type="ECO:0000256" key="5">
    <source>
        <dbReference type="ARBA" id="ARBA00022692"/>
    </source>
</evidence>
<evidence type="ECO:0000256" key="13">
    <source>
        <dbReference type="ARBA" id="ARBA00023180"/>
    </source>
</evidence>
<keyword evidence="4" id="KW-1003">Cell membrane</keyword>
<sequence>MDYNSIVFREFDYESIKKIEKYRQEKAERIVSDKLQRQIEEEEMKGTKYPVAIVKSSPSSSNINNDLSKKPNKELAVGKTLPRTLQTKFPADLIGKPIEEIDWHYRTEYVFVVVNRNKTIFRFSSSNALFIFSPFNRIRRIAIRILTHSLFSTFVILTILANCLLMTRKSAPETYEYMFTIIYTIEALTKCIARGFIIKKFTFLRDPWNWLDFIVITLAYITFFVNLGNVSVLRTFRVLRALKTVAVVPGLKTIVDALIQSLICLRDVAVLSSFILSIFALIGLQLYMGVLRQKCVPSIDYFRNNTNYTQVTYDWYLTEINKPEHWFQEEEEFVLCGNSSGGSPNFGYTSFDSYGWAMLSCFRLMTQDYWENLYQLVSRFMRESFQVLTAAGRYHFLYFVAVIFLGAFYLVNLILAIVANSYQDQQKKVREEAEENERRKAEDERVESEAIKQSGVGINDNDIDYDDLMSNIDKKSFSNLSQSRLSFELDSIESTNNTVKKTMYRETPSFARTDNELQCGDYHSLVNSNQNYSGPSSYKNPMITIFPFADETKQNSSIGEDLYDHNYRRESTYTLSKLPVKGLSSNRSDDQHRYNESNKTLRRTHSRLKYTPMDNAYKVSMEQSVYRVQPSIADSHLSKNIDESANVCNHPLMKLIRGYCCDWTCTWPLLKKIQAIVAFFILDAFVDLFITICIVCNTLFMALDHPTQSDKMAKILASGNYFFTGVFTAEAVLKIIAMTPGRFCKDGWNVFDLIIVTLSLAELGLANIKGLSVLRSFRLLRVFKLAKSWPTLNRLMAIIGKTIGALGNLTFVLIIIIFIFAVMGMQLFGQKYNEKYASDMPRWNFTDFFHSFMIVFRVLCGEWIESMWDCMRAADWPCIPFFLLTMVIGNLVVLNLFLALLLSSFGSNVFKEKEDEENKIGEAIERIQRCFRAIGRLFVRFCCGCRQRTKVVESTTVETIYINQSLAGTNNGTTSTVGSFLINHHNNDTTASNFEIKSNGLIITNESALDEIEMVSMNKLEANHNLSNIQSDMQLSLPPPPLPTTFDEIGQQKFITEPPACFPASVSKYFLCCKKYIHPSIRRTWSKLRSKAHRLVEHRFFEWLIIGTILTSSTTLALEDINTRQQPTFYLILTIFDKTFTFIFTAELILKWFAYGIKNYFTNGWNWLDFIIVVVSVIGLVFDWLGVADIPIFKSMRTLRALRPLKALSRFEGIRVVVNALIGAIPSIFNVLLVCLVFWLIFSIMGVQLFGGKFYKCVYNDTHDRVNLTENVSNKTDCARKKFTWENSRVNFDNVIQGYLALLQVATFKGWIEIMADAADAKEIDIQPESESNIYSLLYFVLFIIFGSFFTLNLFIGVVIDNFNQQKRKLGSGGSIEMFMTEEQKKYYNAMKKMGNKKPTKALPRPRFAVARFFFDLTTNQKFDIFIMICIFLNMICMCVEHHKQTKLVESTLGYINNFFVAVFTAECVMKLLALHHNYFTIPWNVFDFIIVIASIVGQALGEIMANYFVNPTLLRVVRVARVGRVLRLVKGAKGIRTLLFALAVSMPALFNIGLLLFLVMFIYSIFGMSFFAYVRKSAGITDLFNFETFPNSMIILFQMCTSAGWSGVLKGLTNDKAPDCDIHMPSPSHRGDCGNMAVAIPFLVSYLIISFLVVVNMYIAVILENFSQAQEDVQQDDDYDMYYEKWQKLDPVGTQFIRYDQLSDFVDQLEEPLRIPKPNHLLLVAMDLPICENDRVHCVDILDALTKNFLGTLDTNSSSGPTPIDIKKDRPKDYNPLTTTFKRQREQYCSRLGIRAFRRNVEKKRLERALRGPILERATIDELLLDPDSSPSMTLTPPILSTNNHPFICFDENPQQTMKMIDENQQQQQQQPNDNNQNQNRTSSICSSIISSTSSFTFRTRSLDNKKDPL</sequence>
<feature type="transmembrane region" description="Helical" evidence="18">
    <location>
        <begin position="1170"/>
        <end position="1193"/>
    </location>
</feature>
<dbReference type="GO" id="GO:0019228">
    <property type="term" value="P:neuronal action potential"/>
    <property type="evidence" value="ECO:0007669"/>
    <property type="project" value="TreeGrafter"/>
</dbReference>
<feature type="transmembrane region" description="Helical" evidence="18">
    <location>
        <begin position="675"/>
        <end position="703"/>
    </location>
</feature>
<feature type="region of interest" description="Disordered" evidence="17">
    <location>
        <begin position="1864"/>
        <end position="1883"/>
    </location>
</feature>
<dbReference type="Proteomes" id="UP000681722">
    <property type="component" value="Unassembled WGS sequence"/>
</dbReference>
<dbReference type="Proteomes" id="UP000682733">
    <property type="component" value="Unassembled WGS sequence"/>
</dbReference>
<evidence type="ECO:0000313" key="21">
    <source>
        <dbReference type="EMBL" id="CAF0838883.1"/>
    </source>
</evidence>
<organism evidence="20 24">
    <name type="scientific">Didymodactylos carnosus</name>
    <dbReference type="NCBI Taxonomy" id="1234261"/>
    <lineage>
        <taxon>Eukaryota</taxon>
        <taxon>Metazoa</taxon>
        <taxon>Spiralia</taxon>
        <taxon>Gnathifera</taxon>
        <taxon>Rotifera</taxon>
        <taxon>Eurotatoria</taxon>
        <taxon>Bdelloidea</taxon>
        <taxon>Philodinida</taxon>
        <taxon>Philodinidae</taxon>
        <taxon>Didymodactylos</taxon>
    </lineage>
</organism>
<feature type="transmembrane region" description="Helical" evidence="18">
    <location>
        <begin position="715"/>
        <end position="738"/>
    </location>
</feature>
<dbReference type="Pfam" id="PF00520">
    <property type="entry name" value="Ion_trans"/>
    <property type="match status" value="4"/>
</dbReference>
<keyword evidence="15" id="KW-0407">Ion channel</keyword>
<dbReference type="Proteomes" id="UP000677228">
    <property type="component" value="Unassembled WGS sequence"/>
</dbReference>
<protein>
    <recommendedName>
        <fullName evidence="19">Ion transport domain-containing protein</fullName>
    </recommendedName>
</protein>
<evidence type="ECO:0000256" key="18">
    <source>
        <dbReference type="SAM" id="Phobius"/>
    </source>
</evidence>
<dbReference type="FunFam" id="1.10.287.70:FF:000046">
    <property type="entry name" value="Sodium channel protein"/>
    <property type="match status" value="1"/>
</dbReference>
<feature type="domain" description="Ion transport" evidence="19">
    <location>
        <begin position="1422"/>
        <end position="1673"/>
    </location>
</feature>
<evidence type="ECO:0000313" key="24">
    <source>
        <dbReference type="Proteomes" id="UP000663829"/>
    </source>
</evidence>
<keyword evidence="24" id="KW-1185">Reference proteome</keyword>
<dbReference type="CDD" id="cd13433">
    <property type="entry name" value="Na_channel_gate"/>
    <property type="match status" value="1"/>
</dbReference>
<dbReference type="PANTHER" id="PTHR10037">
    <property type="entry name" value="VOLTAGE-GATED CATION CHANNEL CALCIUM AND SODIUM"/>
    <property type="match status" value="1"/>
</dbReference>
<feature type="transmembrane region" description="Helical" evidence="18">
    <location>
        <begin position="1549"/>
        <end position="1575"/>
    </location>
</feature>
<feature type="compositionally biased region" description="Low complexity" evidence="17">
    <location>
        <begin position="1865"/>
        <end position="1883"/>
    </location>
</feature>
<feature type="transmembrane region" description="Helical" evidence="18">
    <location>
        <begin position="795"/>
        <end position="823"/>
    </location>
</feature>
<dbReference type="FunFam" id="1.20.120.350:FF:000036">
    <property type="entry name" value="Voltage-dependent sodium channel SCN10A"/>
    <property type="match status" value="1"/>
</dbReference>
<dbReference type="InterPro" id="IPR005821">
    <property type="entry name" value="Ion_trans_dom"/>
</dbReference>
<gene>
    <name evidence="20" type="ORF">GPM918_LOCUS3717</name>
    <name evidence="21" type="ORF">OVA965_LOCUS6538</name>
    <name evidence="22" type="ORF">SRO942_LOCUS3709</name>
    <name evidence="23" type="ORF">TMI583_LOCUS6534</name>
</gene>
<keyword evidence="6" id="KW-0677">Repeat</keyword>
<feature type="domain" description="Ion transport" evidence="19">
    <location>
        <begin position="1098"/>
        <end position="1369"/>
    </location>
</feature>
<keyword evidence="8 18" id="KW-1133">Transmembrane helix</keyword>
<feature type="transmembrane region" description="Helical" evidence="18">
    <location>
        <begin position="1214"/>
        <end position="1242"/>
    </location>
</feature>
<feature type="transmembrane region" description="Helical" evidence="18">
    <location>
        <begin position="1486"/>
        <end position="1510"/>
    </location>
</feature>
<evidence type="ECO:0000256" key="6">
    <source>
        <dbReference type="ARBA" id="ARBA00022737"/>
    </source>
</evidence>
<evidence type="ECO:0000256" key="7">
    <source>
        <dbReference type="ARBA" id="ARBA00022882"/>
    </source>
</evidence>
<dbReference type="FunFam" id="1.20.120.350:FF:000019">
    <property type="entry name" value="Sodium channel protein"/>
    <property type="match status" value="1"/>
</dbReference>
<dbReference type="SUPFAM" id="SSF81324">
    <property type="entry name" value="Voltage-gated potassium channels"/>
    <property type="match status" value="4"/>
</dbReference>
<feature type="coiled-coil region" evidence="16">
    <location>
        <begin position="419"/>
        <end position="451"/>
    </location>
</feature>
<evidence type="ECO:0000256" key="9">
    <source>
        <dbReference type="ARBA" id="ARBA00023053"/>
    </source>
</evidence>
<dbReference type="EMBL" id="CAJNOK010001980">
    <property type="protein sequence ID" value="CAF0838883.1"/>
    <property type="molecule type" value="Genomic_DNA"/>
</dbReference>
<evidence type="ECO:0000256" key="17">
    <source>
        <dbReference type="SAM" id="MobiDB-lite"/>
    </source>
</evidence>
<dbReference type="FunFam" id="1.10.287.70:FF:000001">
    <property type="entry name" value="Sodium channel protein"/>
    <property type="match status" value="1"/>
</dbReference>
<keyword evidence="16" id="KW-0175">Coiled coil</keyword>
<name>A0A813SUH9_9BILA</name>
<evidence type="ECO:0000256" key="2">
    <source>
        <dbReference type="ARBA" id="ARBA00022448"/>
    </source>
</evidence>
<feature type="transmembrane region" description="Helical" evidence="18">
    <location>
        <begin position="177"/>
        <end position="198"/>
    </location>
</feature>
<dbReference type="PANTHER" id="PTHR10037:SF288">
    <property type="entry name" value="SODIUM CHANNEL PROTEIN PARA"/>
    <property type="match status" value="1"/>
</dbReference>
<evidence type="ECO:0000313" key="22">
    <source>
        <dbReference type="EMBL" id="CAF3590016.1"/>
    </source>
</evidence>
<dbReference type="InterPro" id="IPR043203">
    <property type="entry name" value="VGCC_Ca_Na"/>
</dbReference>
<evidence type="ECO:0000256" key="10">
    <source>
        <dbReference type="ARBA" id="ARBA00023065"/>
    </source>
</evidence>
<feature type="transmembrane region" description="Helical" evidence="18">
    <location>
        <begin position="1639"/>
        <end position="1664"/>
    </location>
</feature>
<feature type="domain" description="Ion transport" evidence="19">
    <location>
        <begin position="685"/>
        <end position="906"/>
    </location>
</feature>
<evidence type="ECO:0000256" key="8">
    <source>
        <dbReference type="ARBA" id="ARBA00022989"/>
    </source>
</evidence>
<feature type="transmembrane region" description="Helical" evidence="18">
    <location>
        <begin position="1423"/>
        <end position="1443"/>
    </location>
</feature>
<dbReference type="Proteomes" id="UP000663829">
    <property type="component" value="Unassembled WGS sequence"/>
</dbReference>
<dbReference type="EMBL" id="CAJOBA010001980">
    <property type="protein sequence ID" value="CAF3623797.1"/>
    <property type="molecule type" value="Genomic_DNA"/>
</dbReference>
<feature type="transmembrane region" description="Helical" evidence="18">
    <location>
        <begin position="750"/>
        <end position="774"/>
    </location>
</feature>
<feature type="transmembrane region" description="Helical" evidence="18">
    <location>
        <begin position="881"/>
        <end position="902"/>
    </location>
</feature>
<dbReference type="GO" id="GO:0005248">
    <property type="term" value="F:voltage-gated sodium channel activity"/>
    <property type="evidence" value="ECO:0007669"/>
    <property type="project" value="TreeGrafter"/>
</dbReference>
<keyword evidence="5 18" id="KW-0812">Transmembrane</keyword>
<evidence type="ECO:0000256" key="12">
    <source>
        <dbReference type="ARBA" id="ARBA00023157"/>
    </source>
</evidence>
<keyword evidence="13" id="KW-0325">Glycoprotein</keyword>
<dbReference type="OrthoDB" id="2984333at2759"/>
<evidence type="ECO:0000256" key="11">
    <source>
        <dbReference type="ARBA" id="ARBA00023136"/>
    </source>
</evidence>
<evidence type="ECO:0000313" key="20">
    <source>
        <dbReference type="EMBL" id="CAF0804855.1"/>
    </source>
</evidence>
<accession>A0A813SUH9</accession>
<dbReference type="Gene3D" id="1.10.238.10">
    <property type="entry name" value="EF-hand"/>
    <property type="match status" value="1"/>
</dbReference>
<keyword evidence="11 18" id="KW-0472">Membrane</keyword>
<keyword evidence="14" id="KW-0739">Sodium transport</keyword>
<keyword evidence="9" id="KW-0915">Sodium</keyword>
<evidence type="ECO:0000256" key="14">
    <source>
        <dbReference type="ARBA" id="ARBA00023201"/>
    </source>
</evidence>
<evidence type="ECO:0000313" key="23">
    <source>
        <dbReference type="EMBL" id="CAF3623797.1"/>
    </source>
</evidence>
<reference evidence="20" key="1">
    <citation type="submission" date="2021-02" db="EMBL/GenBank/DDBJ databases">
        <authorList>
            <person name="Nowell W R."/>
        </authorList>
    </citation>
    <scope>NUCLEOTIDE SEQUENCE</scope>
</reference>
<evidence type="ECO:0000256" key="16">
    <source>
        <dbReference type="SAM" id="Coils"/>
    </source>
</evidence>
<feature type="transmembrane region" description="Helical" evidence="18">
    <location>
        <begin position="210"/>
        <end position="233"/>
    </location>
</feature>